<evidence type="ECO:0000256" key="1">
    <source>
        <dbReference type="SAM" id="MobiDB-lite"/>
    </source>
</evidence>
<gene>
    <name evidence="2" type="ORF">EGW08_004157</name>
</gene>
<keyword evidence="3" id="KW-1185">Reference proteome</keyword>
<dbReference type="PANTHER" id="PTHR21223:SF2">
    <property type="entry name" value="CBY1-INTERACTING BAR DOMAIN-CONTAINING PROTEIN HOMOLOG"/>
    <property type="match status" value="1"/>
</dbReference>
<dbReference type="OrthoDB" id="60621at2759"/>
<feature type="compositionally biased region" description="Low complexity" evidence="1">
    <location>
        <begin position="238"/>
        <end position="255"/>
    </location>
</feature>
<dbReference type="PANTHER" id="PTHR21223">
    <property type="entry name" value="CBY1-INTERACTING BAR DOMAIN-CONTAINING PROTEIN HOMOLOG"/>
    <property type="match status" value="1"/>
</dbReference>
<dbReference type="EMBL" id="RQTK01000093">
    <property type="protein sequence ID" value="RUS88104.1"/>
    <property type="molecule type" value="Genomic_DNA"/>
</dbReference>
<evidence type="ECO:0000313" key="3">
    <source>
        <dbReference type="Proteomes" id="UP000271974"/>
    </source>
</evidence>
<dbReference type="GO" id="GO:0036064">
    <property type="term" value="C:ciliary basal body"/>
    <property type="evidence" value="ECO:0007669"/>
    <property type="project" value="TreeGrafter"/>
</dbReference>
<dbReference type="GO" id="GO:0035869">
    <property type="term" value="C:ciliary transition zone"/>
    <property type="evidence" value="ECO:0007669"/>
    <property type="project" value="TreeGrafter"/>
</dbReference>
<sequence>MSEVSSTVANREGQAKFAQSRVATVEKYYGLFCETLGSVIRKSARLRDKGDLFAHHLKEYAQTEKLNNSSTSSLMTFAENFAAVQDYRDTEIKRLEAKVLKPFMKYGTVCKNMKSTVKNNQNAWDRERKQLAKLEKLHQKLPASDPQVAMKDLQRMRQETGIYGENLISEIDQFERNKLADMKAVLSEFVQIEMMFHARALKYLSECFESVHSIDSDVDMDQFRAALLEASGLSRSFTQTGSSGTFGTSTMASGTLTSRGQYSTHDSPNQDPRGPSPRQRRHGMIYNDVDDEDTDDDYDEDDDEDDESDYK</sequence>
<feature type="compositionally biased region" description="Acidic residues" evidence="1">
    <location>
        <begin position="288"/>
        <end position="311"/>
    </location>
</feature>
<dbReference type="GO" id="GO:0060271">
    <property type="term" value="P:cilium assembly"/>
    <property type="evidence" value="ECO:0007669"/>
    <property type="project" value="TreeGrafter"/>
</dbReference>
<feature type="compositionally biased region" description="Polar residues" evidence="1">
    <location>
        <begin position="256"/>
        <end position="270"/>
    </location>
</feature>
<comment type="caution">
    <text evidence="2">The sequence shown here is derived from an EMBL/GenBank/DDBJ whole genome shotgun (WGS) entry which is preliminary data.</text>
</comment>
<dbReference type="Proteomes" id="UP000271974">
    <property type="component" value="Unassembled WGS sequence"/>
</dbReference>
<dbReference type="AlphaFoldDB" id="A0A433U2Q5"/>
<evidence type="ECO:0008006" key="4">
    <source>
        <dbReference type="Google" id="ProtNLM"/>
    </source>
</evidence>
<dbReference type="SUPFAM" id="SSF103657">
    <property type="entry name" value="BAR/IMD domain-like"/>
    <property type="match status" value="1"/>
</dbReference>
<dbReference type="Pfam" id="PF06730">
    <property type="entry name" value="FAM92"/>
    <property type="match status" value="1"/>
</dbReference>
<dbReference type="InterPro" id="IPR027267">
    <property type="entry name" value="AH/BAR_dom_sf"/>
</dbReference>
<evidence type="ECO:0000313" key="2">
    <source>
        <dbReference type="EMBL" id="RUS88104.1"/>
    </source>
</evidence>
<name>A0A433U2Q5_ELYCH</name>
<reference evidence="2 3" key="1">
    <citation type="submission" date="2019-01" db="EMBL/GenBank/DDBJ databases">
        <title>A draft genome assembly of the solar-powered sea slug Elysia chlorotica.</title>
        <authorList>
            <person name="Cai H."/>
            <person name="Li Q."/>
            <person name="Fang X."/>
            <person name="Li J."/>
            <person name="Curtis N.E."/>
            <person name="Altenburger A."/>
            <person name="Shibata T."/>
            <person name="Feng M."/>
            <person name="Maeda T."/>
            <person name="Schwartz J.A."/>
            <person name="Shigenobu S."/>
            <person name="Lundholm N."/>
            <person name="Nishiyama T."/>
            <person name="Yang H."/>
            <person name="Hasebe M."/>
            <person name="Li S."/>
            <person name="Pierce S.K."/>
            <person name="Wang J."/>
        </authorList>
    </citation>
    <scope>NUCLEOTIDE SEQUENCE [LARGE SCALE GENOMIC DNA]</scope>
    <source>
        <strain evidence="2">EC2010</strain>
        <tissue evidence="2">Whole organism of an adult</tissue>
    </source>
</reference>
<feature type="region of interest" description="Disordered" evidence="1">
    <location>
        <begin position="238"/>
        <end position="311"/>
    </location>
</feature>
<organism evidence="2 3">
    <name type="scientific">Elysia chlorotica</name>
    <name type="common">Eastern emerald elysia</name>
    <name type="synonym">Sea slug</name>
    <dbReference type="NCBI Taxonomy" id="188477"/>
    <lineage>
        <taxon>Eukaryota</taxon>
        <taxon>Metazoa</taxon>
        <taxon>Spiralia</taxon>
        <taxon>Lophotrochozoa</taxon>
        <taxon>Mollusca</taxon>
        <taxon>Gastropoda</taxon>
        <taxon>Heterobranchia</taxon>
        <taxon>Euthyneura</taxon>
        <taxon>Panpulmonata</taxon>
        <taxon>Sacoglossa</taxon>
        <taxon>Placobranchoidea</taxon>
        <taxon>Plakobranchidae</taxon>
        <taxon>Elysia</taxon>
    </lineage>
</organism>
<dbReference type="Gene3D" id="1.20.1270.60">
    <property type="entry name" value="Arfaptin homology (AH) domain/BAR domain"/>
    <property type="match status" value="1"/>
</dbReference>
<dbReference type="InterPro" id="IPR009602">
    <property type="entry name" value="CBAR/FAM92"/>
</dbReference>
<dbReference type="STRING" id="188477.A0A433U2Q5"/>
<protein>
    <recommendedName>
        <fullName evidence="4">BAR domain-containing protein</fullName>
    </recommendedName>
</protein>
<proteinExistence type="predicted"/>
<accession>A0A433U2Q5</accession>